<dbReference type="AlphaFoldDB" id="A0A1I7BW88"/>
<gene>
    <name evidence="3" type="ORF">SAMN05444141_104411</name>
</gene>
<organism evidence="3 4">
    <name type="scientific">Pseudovibrio denitrificans</name>
    <dbReference type="NCBI Taxonomy" id="258256"/>
    <lineage>
        <taxon>Bacteria</taxon>
        <taxon>Pseudomonadati</taxon>
        <taxon>Pseudomonadota</taxon>
        <taxon>Alphaproteobacteria</taxon>
        <taxon>Hyphomicrobiales</taxon>
        <taxon>Stappiaceae</taxon>
        <taxon>Pseudovibrio</taxon>
    </lineage>
</organism>
<dbReference type="InterPro" id="IPR005220">
    <property type="entry name" value="CarO-like"/>
</dbReference>
<dbReference type="RefSeq" id="WP_054785673.1">
    <property type="nucleotide sequence ID" value="NZ_FPBD01000004.1"/>
</dbReference>
<dbReference type="InterPro" id="IPR036700">
    <property type="entry name" value="BOBF_sf"/>
</dbReference>
<name>A0A1I7BW88_9HYPH</name>
<reference evidence="4" key="1">
    <citation type="submission" date="2016-10" db="EMBL/GenBank/DDBJ databases">
        <authorList>
            <person name="Varghese N."/>
            <person name="Submissions S."/>
        </authorList>
    </citation>
    <scope>NUCLEOTIDE SEQUENCE [LARGE SCALE GENOMIC DNA]</scope>
    <source>
        <strain evidence="4">DSM 17465</strain>
    </source>
</reference>
<proteinExistence type="predicted"/>
<feature type="signal peptide" evidence="2">
    <location>
        <begin position="1"/>
        <end position="26"/>
    </location>
</feature>
<dbReference type="Gene3D" id="2.40.50.200">
    <property type="entry name" value="Bacterial OB-fold"/>
    <property type="match status" value="1"/>
</dbReference>
<dbReference type="PANTHER" id="PTHR36571">
    <property type="entry name" value="PROTEIN YGIW"/>
    <property type="match status" value="1"/>
</dbReference>
<dbReference type="Proteomes" id="UP000183371">
    <property type="component" value="Unassembled WGS sequence"/>
</dbReference>
<keyword evidence="4" id="KW-1185">Reference proteome</keyword>
<accession>A0A1I7BW88</accession>
<dbReference type="SUPFAM" id="SSF101756">
    <property type="entry name" value="Hypothetical protein YgiW"/>
    <property type="match status" value="1"/>
</dbReference>
<dbReference type="Pfam" id="PF04076">
    <property type="entry name" value="BOF"/>
    <property type="match status" value="1"/>
</dbReference>
<evidence type="ECO:0000256" key="2">
    <source>
        <dbReference type="SAM" id="SignalP"/>
    </source>
</evidence>
<evidence type="ECO:0000256" key="1">
    <source>
        <dbReference type="ARBA" id="ARBA00022729"/>
    </source>
</evidence>
<dbReference type="PANTHER" id="PTHR36571:SF1">
    <property type="entry name" value="PROTEIN YGIW"/>
    <property type="match status" value="1"/>
</dbReference>
<evidence type="ECO:0000313" key="4">
    <source>
        <dbReference type="Proteomes" id="UP000183371"/>
    </source>
</evidence>
<evidence type="ECO:0000313" key="3">
    <source>
        <dbReference type="EMBL" id="SFT91435.1"/>
    </source>
</evidence>
<dbReference type="EMBL" id="FPBD01000004">
    <property type="protein sequence ID" value="SFT91435.1"/>
    <property type="molecule type" value="Genomic_DNA"/>
</dbReference>
<dbReference type="NCBIfam" id="NF033674">
    <property type="entry name" value="stress_OB_fold"/>
    <property type="match status" value="1"/>
</dbReference>
<keyword evidence="1 2" id="KW-0732">Signal</keyword>
<feature type="chain" id="PRO_5010347731" evidence="2">
    <location>
        <begin position="27"/>
        <end position="137"/>
    </location>
</feature>
<protein>
    <submittedName>
        <fullName evidence="3">TIGR00156 family protein</fullName>
    </submittedName>
</protein>
<sequence length="137" mass="14844">MKTRKKLSIIAATTAVTLASPFVVLADDHRSEYGDSNEGAAIQYTGPVAVAKVSMLSTSLNPFKDDSVVLEGKLTRQIDESSFVFDDGSGVITVHIDDHERQNPLTVSASDMVRVFGEVEGWIGTPSIRVHNLQIVQ</sequence>